<keyword evidence="2" id="KW-1185">Reference proteome</keyword>
<dbReference type="AlphaFoldDB" id="A0A024QI58"/>
<dbReference type="STRING" id="1462526.BN990_04254"/>
<reference evidence="1 2" key="1">
    <citation type="submission" date="2014-03" db="EMBL/GenBank/DDBJ databases">
        <authorList>
            <person name="Urmite Genomes U."/>
        </authorList>
    </citation>
    <scope>NUCLEOTIDE SEQUENCE [LARGE SCALE GENOMIC DNA]</scope>
    <source>
        <strain evidence="1 2">Vm-5</strain>
    </source>
</reference>
<dbReference type="RefSeq" id="WP_038246830.1">
    <property type="nucleotide sequence ID" value="NZ_BNER01000008.1"/>
</dbReference>
<dbReference type="Proteomes" id="UP000028875">
    <property type="component" value="Unassembled WGS sequence"/>
</dbReference>
<protein>
    <submittedName>
        <fullName evidence="1">Uncharacterized protein</fullName>
    </submittedName>
</protein>
<dbReference type="EMBL" id="CCDP010000003">
    <property type="protein sequence ID" value="CDQ41875.1"/>
    <property type="molecule type" value="Genomic_DNA"/>
</dbReference>
<gene>
    <name evidence="1" type="ORF">BN990_04254</name>
</gene>
<reference evidence="2" key="2">
    <citation type="submission" date="2014-05" db="EMBL/GenBank/DDBJ databases">
        <title>Draft genome sequence of Virgibacillus massiliensis Vm-5.</title>
        <authorList>
            <person name="Khelaifia S."/>
            <person name="Croce O."/>
            <person name="Lagier J.C."/>
            <person name="Raoult D."/>
        </authorList>
    </citation>
    <scope>NUCLEOTIDE SEQUENCE [LARGE SCALE GENOMIC DNA]</scope>
    <source>
        <strain evidence="2">Vm-5</strain>
    </source>
</reference>
<name>A0A024QI58_9BACI</name>
<accession>A0A024QI58</accession>
<proteinExistence type="predicted"/>
<evidence type="ECO:0000313" key="2">
    <source>
        <dbReference type="Proteomes" id="UP000028875"/>
    </source>
</evidence>
<comment type="caution">
    <text evidence="1">The sequence shown here is derived from an EMBL/GenBank/DDBJ whole genome shotgun (WGS) entry which is preliminary data.</text>
</comment>
<evidence type="ECO:0000313" key="1">
    <source>
        <dbReference type="EMBL" id="CDQ41875.1"/>
    </source>
</evidence>
<dbReference type="OrthoDB" id="10010084at2"/>
<sequence length="136" mass="15925">MISEEYRMELMDITQVIQMSKLMKERSFEIPYINYREACSPIILDHYLGQFLDRYPVFSLSSEQDGYFYNIYLKLNNKYKDTDFIKSVTHAIEGAMAEHLSGSLDIDYDNITISLEGSLSCFFILNNIVEEIETML</sequence>
<organism evidence="1 2">
    <name type="scientific">Virgibacillus massiliensis</name>
    <dbReference type="NCBI Taxonomy" id="1462526"/>
    <lineage>
        <taxon>Bacteria</taxon>
        <taxon>Bacillati</taxon>
        <taxon>Bacillota</taxon>
        <taxon>Bacilli</taxon>
        <taxon>Bacillales</taxon>
        <taxon>Bacillaceae</taxon>
        <taxon>Virgibacillus</taxon>
    </lineage>
</organism>